<evidence type="ECO:0000256" key="1">
    <source>
        <dbReference type="SAM" id="MobiDB-lite"/>
    </source>
</evidence>
<dbReference type="EMBL" id="MCBQ01003675">
    <property type="protein sequence ID" value="RKF81337.1"/>
    <property type="molecule type" value="Genomic_DNA"/>
</dbReference>
<feature type="compositionally biased region" description="Polar residues" evidence="1">
    <location>
        <begin position="52"/>
        <end position="80"/>
    </location>
</feature>
<feature type="compositionally biased region" description="Polar residues" evidence="1">
    <location>
        <begin position="17"/>
        <end position="27"/>
    </location>
</feature>
<organism evidence="2 3">
    <name type="scientific">Golovinomyces cichoracearum</name>
    <dbReference type="NCBI Taxonomy" id="62708"/>
    <lineage>
        <taxon>Eukaryota</taxon>
        <taxon>Fungi</taxon>
        <taxon>Dikarya</taxon>
        <taxon>Ascomycota</taxon>
        <taxon>Pezizomycotina</taxon>
        <taxon>Leotiomycetes</taxon>
        <taxon>Erysiphales</taxon>
        <taxon>Erysiphaceae</taxon>
        <taxon>Golovinomyces</taxon>
    </lineage>
</organism>
<evidence type="ECO:0000313" key="2">
    <source>
        <dbReference type="EMBL" id="RKF81337.1"/>
    </source>
</evidence>
<accession>A0A420J3F1</accession>
<dbReference type="Proteomes" id="UP000283383">
    <property type="component" value="Unassembled WGS sequence"/>
</dbReference>
<proteinExistence type="predicted"/>
<keyword evidence="3" id="KW-1185">Reference proteome</keyword>
<name>A0A420J3F1_9PEZI</name>
<feature type="region of interest" description="Disordered" evidence="1">
    <location>
        <begin position="1"/>
        <end position="80"/>
    </location>
</feature>
<dbReference type="STRING" id="62708.A0A420J3F1"/>
<reference evidence="2 3" key="1">
    <citation type="journal article" date="2018" name="BMC Genomics">
        <title>Comparative genome analyses reveal sequence features reflecting distinct modes of host-adaptation between dicot and monocot powdery mildew.</title>
        <authorList>
            <person name="Wu Y."/>
            <person name="Ma X."/>
            <person name="Pan Z."/>
            <person name="Kale S.D."/>
            <person name="Song Y."/>
            <person name="King H."/>
            <person name="Zhang Q."/>
            <person name="Presley C."/>
            <person name="Deng X."/>
            <person name="Wei C.I."/>
            <person name="Xiao S."/>
        </authorList>
    </citation>
    <scope>NUCLEOTIDE SEQUENCE [LARGE SCALE GENOMIC DNA]</scope>
    <source>
        <strain evidence="2">UMSG3</strain>
    </source>
</reference>
<gene>
    <name evidence="2" type="ORF">GcM3_036025</name>
</gene>
<sequence>MSIDESESTTPIDDFHSLSSTSLQQSCPDDRVITDEPDPTTLIDDFPPVPPTSLQQSRPNNQVTPDTTSKPGRSLTDSTKINNSILMMKARGLLTLVGPYLEDMEENSPGAGAEFLALISEGVSRAVRGEKIFVKISNNLV</sequence>
<dbReference type="AlphaFoldDB" id="A0A420J3F1"/>
<evidence type="ECO:0000313" key="3">
    <source>
        <dbReference type="Proteomes" id="UP000283383"/>
    </source>
</evidence>
<protein>
    <submittedName>
        <fullName evidence="2">Uncharacterized protein</fullName>
    </submittedName>
</protein>
<comment type="caution">
    <text evidence="2">The sequence shown here is derived from an EMBL/GenBank/DDBJ whole genome shotgun (WGS) entry which is preliminary data.</text>
</comment>